<dbReference type="InterPro" id="IPR024752">
    <property type="entry name" value="Myb/SANT-like_dom"/>
</dbReference>
<reference evidence="2 3" key="1">
    <citation type="journal article" date="2019" name="Genome Biol. Evol.">
        <title>Insights into the evolution of the New World diploid cottons (Gossypium, subgenus Houzingenia) based on genome sequencing.</title>
        <authorList>
            <person name="Grover C.E."/>
            <person name="Arick M.A. 2nd"/>
            <person name="Thrash A."/>
            <person name="Conover J.L."/>
            <person name="Sanders W.S."/>
            <person name="Peterson D.G."/>
            <person name="Frelichowski J.E."/>
            <person name="Scheffler J.A."/>
            <person name="Scheffler B.E."/>
            <person name="Wendel J.F."/>
        </authorList>
    </citation>
    <scope>NUCLEOTIDE SEQUENCE [LARGE SCALE GENOMIC DNA]</scope>
    <source>
        <strain evidence="2">6</strain>
        <tissue evidence="2">Leaf</tissue>
    </source>
</reference>
<organism evidence="2 3">
    <name type="scientific">Gossypium armourianum</name>
    <dbReference type="NCBI Taxonomy" id="34283"/>
    <lineage>
        <taxon>Eukaryota</taxon>
        <taxon>Viridiplantae</taxon>
        <taxon>Streptophyta</taxon>
        <taxon>Embryophyta</taxon>
        <taxon>Tracheophyta</taxon>
        <taxon>Spermatophyta</taxon>
        <taxon>Magnoliopsida</taxon>
        <taxon>eudicotyledons</taxon>
        <taxon>Gunneridae</taxon>
        <taxon>Pentapetalae</taxon>
        <taxon>rosids</taxon>
        <taxon>malvids</taxon>
        <taxon>Malvales</taxon>
        <taxon>Malvaceae</taxon>
        <taxon>Malvoideae</taxon>
        <taxon>Gossypium</taxon>
    </lineage>
</organism>
<protein>
    <recommendedName>
        <fullName evidence="1">Myb/SANT-like domain-containing protein</fullName>
    </recommendedName>
</protein>
<accession>A0A7J9IST6</accession>
<comment type="caution">
    <text evidence="2">The sequence shown here is derived from an EMBL/GenBank/DDBJ whole genome shotgun (WGS) entry which is preliminary data.</text>
</comment>
<dbReference type="Proteomes" id="UP000593575">
    <property type="component" value="Unassembled WGS sequence"/>
</dbReference>
<dbReference type="Pfam" id="PF12776">
    <property type="entry name" value="Myb_DNA-bind_3"/>
    <property type="match status" value="1"/>
</dbReference>
<dbReference type="PANTHER" id="PTHR31704">
    <property type="entry name" value="MYB/SANT-LIKE DNA-BINDING DOMAIN PROTEIN-RELATED"/>
    <property type="match status" value="1"/>
</dbReference>
<evidence type="ECO:0000313" key="3">
    <source>
        <dbReference type="Proteomes" id="UP000593575"/>
    </source>
</evidence>
<evidence type="ECO:0000313" key="2">
    <source>
        <dbReference type="EMBL" id="MBA0825171.1"/>
    </source>
</evidence>
<sequence>MVGNNGQLRKEPLKKEWKAWKKFKGKDIGLGWNPIKRTVDASNDWWESRLNVVPEAQKFRTLGIDPEFEWKLDQMFMGIVATVIKHGHLLQVHSVVNILRMLTTTCLKRMKKKM</sequence>
<dbReference type="PANTHER" id="PTHR31704:SF37">
    <property type="entry name" value="HEAT SHOCK PROTEIN"/>
    <property type="match status" value="1"/>
</dbReference>
<dbReference type="EMBL" id="JABFAE010000003">
    <property type="protein sequence ID" value="MBA0825171.1"/>
    <property type="molecule type" value="Genomic_DNA"/>
</dbReference>
<proteinExistence type="predicted"/>
<gene>
    <name evidence="2" type="ORF">Goarm_021775</name>
</gene>
<name>A0A7J9IST6_9ROSI</name>
<evidence type="ECO:0000259" key="1">
    <source>
        <dbReference type="Pfam" id="PF12776"/>
    </source>
</evidence>
<feature type="domain" description="Myb/SANT-like" evidence="1">
    <location>
        <begin position="9"/>
        <end position="47"/>
    </location>
</feature>
<dbReference type="AlphaFoldDB" id="A0A7J9IST6"/>
<keyword evidence="3" id="KW-1185">Reference proteome</keyword>